<dbReference type="EMBL" id="JBBPBN010000063">
    <property type="protein sequence ID" value="KAK8986402.1"/>
    <property type="molecule type" value="Genomic_DNA"/>
</dbReference>
<sequence length="108" mass="12227">MAGREILHKIKASQRHELGLDCHLSHVLPDYLKENLFNNILNESNIWTEPENVIRKANGVAKQLSVDHEPASERENIENRGGFISNFPGDGCLQEFKETSYIGARLGR</sequence>
<keyword evidence="2" id="KW-1185">Reference proteome</keyword>
<comment type="caution">
    <text evidence="1">The sequence shown here is derived from an EMBL/GenBank/DDBJ whole genome shotgun (WGS) entry which is preliminary data.</text>
</comment>
<proteinExistence type="predicted"/>
<reference evidence="1 2" key="1">
    <citation type="journal article" date="2024" name="G3 (Bethesda)">
        <title>Genome assembly of Hibiscus sabdariffa L. provides insights into metabolisms of medicinal natural products.</title>
        <authorList>
            <person name="Kim T."/>
        </authorList>
    </citation>
    <scope>NUCLEOTIDE SEQUENCE [LARGE SCALE GENOMIC DNA]</scope>
    <source>
        <strain evidence="1">TK-2024</strain>
        <tissue evidence="1">Old leaves</tissue>
    </source>
</reference>
<name>A0ABR2PDM1_9ROSI</name>
<protein>
    <submittedName>
        <fullName evidence="1">Uncharacterized protein</fullName>
    </submittedName>
</protein>
<evidence type="ECO:0000313" key="1">
    <source>
        <dbReference type="EMBL" id="KAK8986402.1"/>
    </source>
</evidence>
<evidence type="ECO:0000313" key="2">
    <source>
        <dbReference type="Proteomes" id="UP001396334"/>
    </source>
</evidence>
<accession>A0ABR2PDM1</accession>
<gene>
    <name evidence="1" type="ORF">V6N11_009962</name>
</gene>
<dbReference type="Proteomes" id="UP001396334">
    <property type="component" value="Unassembled WGS sequence"/>
</dbReference>
<organism evidence="1 2">
    <name type="scientific">Hibiscus sabdariffa</name>
    <name type="common">roselle</name>
    <dbReference type="NCBI Taxonomy" id="183260"/>
    <lineage>
        <taxon>Eukaryota</taxon>
        <taxon>Viridiplantae</taxon>
        <taxon>Streptophyta</taxon>
        <taxon>Embryophyta</taxon>
        <taxon>Tracheophyta</taxon>
        <taxon>Spermatophyta</taxon>
        <taxon>Magnoliopsida</taxon>
        <taxon>eudicotyledons</taxon>
        <taxon>Gunneridae</taxon>
        <taxon>Pentapetalae</taxon>
        <taxon>rosids</taxon>
        <taxon>malvids</taxon>
        <taxon>Malvales</taxon>
        <taxon>Malvaceae</taxon>
        <taxon>Malvoideae</taxon>
        <taxon>Hibiscus</taxon>
    </lineage>
</organism>